<evidence type="ECO:0000313" key="3">
    <source>
        <dbReference type="Proteomes" id="UP000663879"/>
    </source>
</evidence>
<feature type="non-terminal residue" evidence="2">
    <location>
        <position position="1"/>
    </location>
</feature>
<feature type="compositionally biased region" description="Low complexity" evidence="1">
    <location>
        <begin position="880"/>
        <end position="923"/>
    </location>
</feature>
<comment type="caution">
    <text evidence="2">The sequence shown here is derived from an EMBL/GenBank/DDBJ whole genome shotgun (WGS) entry which is preliminary data.</text>
</comment>
<dbReference type="PANTHER" id="PTHR14898">
    <property type="entry name" value="ENHANCER OF POLYCOMB"/>
    <property type="match status" value="1"/>
</dbReference>
<name>A0A813M9S2_9BILA</name>
<protein>
    <recommendedName>
        <fullName evidence="4">Enhancer of polycomb-like protein</fullName>
    </recommendedName>
</protein>
<dbReference type="EMBL" id="CAJNOC010000072">
    <property type="protein sequence ID" value="CAF0712238.1"/>
    <property type="molecule type" value="Genomic_DNA"/>
</dbReference>
<keyword evidence="3" id="KW-1185">Reference proteome</keyword>
<reference evidence="2" key="1">
    <citation type="submission" date="2021-02" db="EMBL/GenBank/DDBJ databases">
        <authorList>
            <person name="Nowell W R."/>
        </authorList>
    </citation>
    <scope>NUCLEOTIDE SEQUENCE</scope>
    <source>
        <strain evidence="2">Ploen Becks lab</strain>
    </source>
</reference>
<evidence type="ECO:0000313" key="2">
    <source>
        <dbReference type="EMBL" id="CAF0712238.1"/>
    </source>
</evidence>
<dbReference type="Proteomes" id="UP000663879">
    <property type="component" value="Unassembled WGS sequence"/>
</dbReference>
<feature type="region of interest" description="Disordered" evidence="1">
    <location>
        <begin position="880"/>
        <end position="926"/>
    </location>
</feature>
<dbReference type="InterPro" id="IPR024943">
    <property type="entry name" value="Enhancer_polycomb"/>
</dbReference>
<organism evidence="2 3">
    <name type="scientific">Brachionus calyciflorus</name>
    <dbReference type="NCBI Taxonomy" id="104777"/>
    <lineage>
        <taxon>Eukaryota</taxon>
        <taxon>Metazoa</taxon>
        <taxon>Spiralia</taxon>
        <taxon>Gnathifera</taxon>
        <taxon>Rotifera</taxon>
        <taxon>Eurotatoria</taxon>
        <taxon>Monogononta</taxon>
        <taxon>Pseudotrocha</taxon>
        <taxon>Ploima</taxon>
        <taxon>Brachionidae</taxon>
        <taxon>Brachionus</taxon>
    </lineage>
</organism>
<evidence type="ECO:0000256" key="1">
    <source>
        <dbReference type="SAM" id="MobiDB-lite"/>
    </source>
</evidence>
<accession>A0A813M9S2</accession>
<proteinExistence type="predicted"/>
<dbReference type="GO" id="GO:0035267">
    <property type="term" value="C:NuA4 histone acetyltransferase complex"/>
    <property type="evidence" value="ECO:0007669"/>
    <property type="project" value="InterPro"/>
</dbReference>
<dbReference type="OrthoDB" id="435275at2759"/>
<dbReference type="AlphaFoldDB" id="A0A813M9S2"/>
<sequence length="944" mass="109088">MSKLSFRSRQVDYTKPLPIYLNNDIPDLQDFAAINRSVPQMPTGMEKDEEAEHHLQRALSALQVYGTTTSNEYAIPTPNVEVDIQMCERIYNVECPKQKQYIRIQPFSNDFDYPDYDADIEDEEWLNEYKKKLPDDFTDDFFLFFEKIMDRLEKAVGFSTNLISRDEAKLILLEKDEQIEENLNEHPLDKTNKYKSEKDEFILCIYDYWKSKRLKCNHPLTPTVMTDRCGVVTQPNNPYLVFRRRTEKMQTRKNRKTEEQSYEKMLILKRDLIRAQQILKLIKQRENLKKEFLKLTLETFEKRLKLNDQDGTIIDSIKTSLLKTKCPSMGTQPVLVQTKNNPTIDKKISSLIQNKSPCLKRELTDTNKHNIPQINPKKFKKDKKLSPLNVNIQQPTSIVNNNSNNINKSNNLATPTSHKTLSISNNLLNKTDKNRRLIRRPLPGAMLTPTKIEQNDYGDLANTNLTKTPSPRIEPVIISNEDNEYNEELKQNNIENIESSVSEAKNKFCTSVEKDGYWSFKRKEGCKYLAQNGSIFKNDAFDYLDSHESETVANTQQHQPIENPFQISNTKSKQARLRQIQHKVYGYLVSRNRHLGLVRRRVGRGGRILLDKLNQKSIDMLKQEPNPNSTNFLSESNQFYSFENFSKFKTFHPVDNKNNFREETVAVVPENNSETDDDELDRIYYDHKMFTKLNPDIPFTAHVITSEPSSQNTTIDDNEDKMETDYEILKTNLNFYDMEPSYAIENFNMDELFDTDLETNKYESTNNYVKIDFRPILNDENCVQIEEDFLKKINLKKNLKNFIPLKKESVKKKEEILNDIKSSEPPSRINEDNINNKQIKIEPKLLNALANSQNSTISNYINKLDPVYLTLPIMNGNKYTSTSTSSLPSSSASSSSSSSSSPLSNTTTTKPNPNQQNGNTNGTYLYTSNQSAGLALNGIASKSN</sequence>
<gene>
    <name evidence="2" type="ORF">OXX778_LOCUS1185</name>
</gene>
<evidence type="ECO:0008006" key="4">
    <source>
        <dbReference type="Google" id="ProtNLM"/>
    </source>
</evidence>
<dbReference type="GO" id="GO:0006357">
    <property type="term" value="P:regulation of transcription by RNA polymerase II"/>
    <property type="evidence" value="ECO:0007669"/>
    <property type="project" value="InterPro"/>
</dbReference>